<dbReference type="InterPro" id="IPR027417">
    <property type="entry name" value="P-loop_NTPase"/>
</dbReference>
<dbReference type="Gene3D" id="3.40.50.300">
    <property type="entry name" value="P-loop containing nucleotide triphosphate hydrolases"/>
    <property type="match status" value="1"/>
</dbReference>
<dbReference type="AlphaFoldDB" id="A0A098TQ33"/>
<reference evidence="2 3" key="1">
    <citation type="journal article" date="2014" name="Mol. Ecol.">
        <title>Evolution of Synechococcus.</title>
        <authorList>
            <person name="Dvorak P."/>
            <person name="Casamatta D."/>
            <person name="Hasler P."/>
            <person name="Poulickova A."/>
            <person name="Ondrej V."/>
            <person name="Sanges R."/>
        </authorList>
    </citation>
    <scope>NUCLEOTIDE SEQUENCE [LARGE SCALE GENOMIC DNA]</scope>
    <source>
        <strain evidence="2 3">CAUP A 1101</strain>
    </source>
</reference>
<keyword evidence="3" id="KW-1185">Reference proteome</keyword>
<evidence type="ECO:0000313" key="3">
    <source>
        <dbReference type="Proteomes" id="UP000030170"/>
    </source>
</evidence>
<feature type="coiled-coil region" evidence="1">
    <location>
        <begin position="25"/>
        <end position="66"/>
    </location>
</feature>
<name>A0A098TQ33_9CYAN</name>
<dbReference type="EMBL" id="JJML01000001">
    <property type="protein sequence ID" value="KGF73982.1"/>
    <property type="molecule type" value="Genomic_DNA"/>
</dbReference>
<dbReference type="STRING" id="1497020.DO97_00090"/>
<keyword evidence="1" id="KW-0175">Coiled coil</keyword>
<sequence>MERCLATLEERVRGLQRMADMIAGLSELEREVHELAVSESELEEQIQQEKDSLTNADQNIQDIEKAYLESLLNTHVPGIYQSDKVEINRKTWIPWILSNGDEALKWYFSNAGSGGKKTLLKVCYALALHAVAADNGLPLPNFIIIDTPMKNIGEDVNRDIFNSFYNYLYTLAETSLSDTQFILVDKEYFPPGEYEVAVYERYMTPDEAEHPPLISYYRGA</sequence>
<protein>
    <submittedName>
        <fullName evidence="2">Uncharacterized protein</fullName>
    </submittedName>
</protein>
<organism evidence="2 3">
    <name type="scientific">Neosynechococcus sphagnicola sy1</name>
    <dbReference type="NCBI Taxonomy" id="1497020"/>
    <lineage>
        <taxon>Bacteria</taxon>
        <taxon>Bacillati</taxon>
        <taxon>Cyanobacteriota</taxon>
        <taxon>Cyanophyceae</taxon>
        <taxon>Neosynechococcales</taxon>
        <taxon>Neosynechococcaceae</taxon>
        <taxon>Neosynechococcus</taxon>
    </lineage>
</organism>
<proteinExistence type="predicted"/>
<evidence type="ECO:0000313" key="2">
    <source>
        <dbReference type="EMBL" id="KGF73982.1"/>
    </source>
</evidence>
<gene>
    <name evidence="2" type="ORF">DO97_00090</name>
</gene>
<dbReference type="Proteomes" id="UP000030170">
    <property type="component" value="Unassembled WGS sequence"/>
</dbReference>
<accession>A0A098TQ33</accession>
<evidence type="ECO:0000256" key="1">
    <source>
        <dbReference type="SAM" id="Coils"/>
    </source>
</evidence>
<comment type="caution">
    <text evidence="2">The sequence shown here is derived from an EMBL/GenBank/DDBJ whole genome shotgun (WGS) entry which is preliminary data.</text>
</comment>